<name>A0A918CAV6_9DEIO</name>
<dbReference type="SUPFAM" id="SSF53335">
    <property type="entry name" value="S-adenosyl-L-methionine-dependent methyltransferases"/>
    <property type="match status" value="1"/>
</dbReference>
<dbReference type="Gene3D" id="3.40.50.150">
    <property type="entry name" value="Vaccinia Virus protein VP39"/>
    <property type="match status" value="1"/>
</dbReference>
<dbReference type="Proteomes" id="UP000603865">
    <property type="component" value="Unassembled WGS sequence"/>
</dbReference>
<dbReference type="Pfam" id="PF13649">
    <property type="entry name" value="Methyltransf_25"/>
    <property type="match status" value="1"/>
</dbReference>
<dbReference type="AlphaFoldDB" id="A0A918CAV6"/>
<dbReference type="CDD" id="cd02440">
    <property type="entry name" value="AdoMet_MTases"/>
    <property type="match status" value="1"/>
</dbReference>
<evidence type="ECO:0000313" key="2">
    <source>
        <dbReference type="EMBL" id="GGR14665.1"/>
    </source>
</evidence>
<protein>
    <submittedName>
        <fullName evidence="2">Methyltransferase type 11</fullName>
    </submittedName>
</protein>
<organism evidence="2 3">
    <name type="scientific">Deinococcus ruber</name>
    <dbReference type="NCBI Taxonomy" id="1848197"/>
    <lineage>
        <taxon>Bacteria</taxon>
        <taxon>Thermotogati</taxon>
        <taxon>Deinococcota</taxon>
        <taxon>Deinococci</taxon>
        <taxon>Deinococcales</taxon>
        <taxon>Deinococcaceae</taxon>
        <taxon>Deinococcus</taxon>
    </lineage>
</organism>
<dbReference type="InterPro" id="IPR041698">
    <property type="entry name" value="Methyltransf_25"/>
</dbReference>
<keyword evidence="3" id="KW-1185">Reference proteome</keyword>
<gene>
    <name evidence="2" type="ORF">GCM10008957_29350</name>
</gene>
<accession>A0A918CAV6</accession>
<reference evidence="2" key="2">
    <citation type="submission" date="2020-09" db="EMBL/GenBank/DDBJ databases">
        <authorList>
            <person name="Sun Q."/>
            <person name="Ohkuma M."/>
        </authorList>
    </citation>
    <scope>NUCLEOTIDE SEQUENCE</scope>
    <source>
        <strain evidence="2">JCM 31311</strain>
    </source>
</reference>
<feature type="domain" description="Methyltransferase" evidence="1">
    <location>
        <begin position="47"/>
        <end position="137"/>
    </location>
</feature>
<dbReference type="EMBL" id="BMQL01000017">
    <property type="protein sequence ID" value="GGR14665.1"/>
    <property type="molecule type" value="Genomic_DNA"/>
</dbReference>
<dbReference type="GO" id="GO:0008168">
    <property type="term" value="F:methyltransferase activity"/>
    <property type="evidence" value="ECO:0007669"/>
    <property type="project" value="UniProtKB-KW"/>
</dbReference>
<dbReference type="Gene3D" id="2.20.25.110">
    <property type="entry name" value="S-adenosyl-L-methionine-dependent methyltransferases"/>
    <property type="match status" value="1"/>
</dbReference>
<keyword evidence="2" id="KW-0808">Transferase</keyword>
<comment type="caution">
    <text evidence="2">The sequence shown here is derived from an EMBL/GenBank/DDBJ whole genome shotgun (WGS) entry which is preliminary data.</text>
</comment>
<dbReference type="GO" id="GO:0032259">
    <property type="term" value="P:methylation"/>
    <property type="evidence" value="ECO:0007669"/>
    <property type="project" value="UniProtKB-KW"/>
</dbReference>
<dbReference type="PANTHER" id="PTHR43464">
    <property type="entry name" value="METHYLTRANSFERASE"/>
    <property type="match status" value="1"/>
</dbReference>
<evidence type="ECO:0000259" key="1">
    <source>
        <dbReference type="Pfam" id="PF13649"/>
    </source>
</evidence>
<proteinExistence type="predicted"/>
<evidence type="ECO:0000313" key="3">
    <source>
        <dbReference type="Proteomes" id="UP000603865"/>
    </source>
</evidence>
<dbReference type="PANTHER" id="PTHR43464:SF75">
    <property type="entry name" value="METHYLTRANSFERASE TYPE 11"/>
    <property type="match status" value="1"/>
</dbReference>
<keyword evidence="2" id="KW-0489">Methyltransferase</keyword>
<sequence length="254" mass="28056">MPTMQRVPFSALASVYDAIMADIDYHEWAEFIATYAQDAGLSPASALDLACGTGALTAELQAMGLEVVGLDGSAEMLAVARSRLPNTELVHADLRDFELNRRFDLMTCVFDSLNNLTEPGDLGRSLARMAAHLTPGGLLAFDVNTRIGVRDLWEGEVLEGLAPLDDGREVHYHWSHHYDAATELGTVQAFCRIEGEEFVELHTERGYDVADLEPLLRAAGFASWECCEYPDYAEPWPETPRIWVFARTASAETT</sequence>
<dbReference type="InterPro" id="IPR029063">
    <property type="entry name" value="SAM-dependent_MTases_sf"/>
</dbReference>
<reference evidence="2" key="1">
    <citation type="journal article" date="2014" name="Int. J. Syst. Evol. Microbiol.">
        <title>Complete genome sequence of Corynebacterium casei LMG S-19264T (=DSM 44701T), isolated from a smear-ripened cheese.</title>
        <authorList>
            <consortium name="US DOE Joint Genome Institute (JGI-PGF)"/>
            <person name="Walter F."/>
            <person name="Albersmeier A."/>
            <person name="Kalinowski J."/>
            <person name="Ruckert C."/>
        </authorList>
    </citation>
    <scope>NUCLEOTIDE SEQUENCE</scope>
    <source>
        <strain evidence="2">JCM 31311</strain>
    </source>
</reference>